<comment type="similarity">
    <text evidence="3">Belongs to the flavoredoxin family.</text>
</comment>
<dbReference type="InterPro" id="IPR052174">
    <property type="entry name" value="Flavoredoxin"/>
</dbReference>
<comment type="cofactor">
    <cofactor evidence="1">
        <name>FMN</name>
        <dbReference type="ChEBI" id="CHEBI:58210"/>
    </cofactor>
</comment>
<comment type="caution">
    <text evidence="5">The sequence shown here is derived from an EMBL/GenBank/DDBJ whole genome shotgun (WGS) entry which is preliminary data.</text>
</comment>
<dbReference type="SUPFAM" id="SSF50475">
    <property type="entry name" value="FMN-binding split barrel"/>
    <property type="match status" value="1"/>
</dbReference>
<gene>
    <name evidence="5" type="ORF">IAD01_00235</name>
</gene>
<dbReference type="Proteomes" id="UP000823982">
    <property type="component" value="Unassembled WGS sequence"/>
</dbReference>
<dbReference type="InterPro" id="IPR002563">
    <property type="entry name" value="Flavin_Rdtase-like_dom"/>
</dbReference>
<feature type="domain" description="Flavin reductase like" evidence="4">
    <location>
        <begin position="16"/>
        <end position="160"/>
    </location>
</feature>
<proteinExistence type="inferred from homology"/>
<name>A0A9D1EMA1_9FIRM</name>
<evidence type="ECO:0000313" key="5">
    <source>
        <dbReference type="EMBL" id="HIS23824.1"/>
    </source>
</evidence>
<sequence>MSDTSNKVSFGAGAILSPVPAVIVTCGTLDAPNAMTAAWTGTVNTVPPKVYVSIRKERYSYGIIAESGEFVINLTSEELVRAADYLGVRTGKNEQKLKTLGLSVSPSQKLSAPVLDASPLSIECRVDRVIPLGSHDMFIADVVAVDVQSSLIDENGRLCLDRARLTAYCHGEYFALGKKLGCFGFSVRKKRRQSNASRTAKPKKQPRSK</sequence>
<evidence type="ECO:0000256" key="2">
    <source>
        <dbReference type="ARBA" id="ARBA00022630"/>
    </source>
</evidence>
<dbReference type="SMART" id="SM00903">
    <property type="entry name" value="Flavin_Reduct"/>
    <property type="match status" value="1"/>
</dbReference>
<dbReference type="Pfam" id="PF01613">
    <property type="entry name" value="Flavin_Reduct"/>
    <property type="match status" value="1"/>
</dbReference>
<dbReference type="Gene3D" id="2.30.110.10">
    <property type="entry name" value="Electron Transport, Fmn-binding Protein, Chain A"/>
    <property type="match status" value="1"/>
</dbReference>
<dbReference type="GO" id="GO:0016646">
    <property type="term" value="F:oxidoreductase activity, acting on the CH-NH group of donors, NAD or NADP as acceptor"/>
    <property type="evidence" value="ECO:0007669"/>
    <property type="project" value="UniProtKB-ARBA"/>
</dbReference>
<accession>A0A9D1EMA1</accession>
<dbReference type="PANTHER" id="PTHR43567">
    <property type="entry name" value="FLAVOREDOXIN-RELATED-RELATED"/>
    <property type="match status" value="1"/>
</dbReference>
<dbReference type="InterPro" id="IPR012349">
    <property type="entry name" value="Split_barrel_FMN-bd"/>
</dbReference>
<reference evidence="5" key="2">
    <citation type="journal article" date="2021" name="PeerJ">
        <title>Extensive microbial diversity within the chicken gut microbiome revealed by metagenomics and culture.</title>
        <authorList>
            <person name="Gilroy R."/>
            <person name="Ravi A."/>
            <person name="Getino M."/>
            <person name="Pursley I."/>
            <person name="Horton D.L."/>
            <person name="Alikhan N.F."/>
            <person name="Baker D."/>
            <person name="Gharbi K."/>
            <person name="Hall N."/>
            <person name="Watson M."/>
            <person name="Adriaenssens E.M."/>
            <person name="Foster-Nyarko E."/>
            <person name="Jarju S."/>
            <person name="Secka A."/>
            <person name="Antonio M."/>
            <person name="Oren A."/>
            <person name="Chaudhuri R.R."/>
            <person name="La Ragione R."/>
            <person name="Hildebrand F."/>
            <person name="Pallen M.J."/>
        </authorList>
    </citation>
    <scope>NUCLEOTIDE SEQUENCE</scope>
    <source>
        <strain evidence="5">CHK157-1446</strain>
    </source>
</reference>
<evidence type="ECO:0000256" key="3">
    <source>
        <dbReference type="ARBA" id="ARBA00038054"/>
    </source>
</evidence>
<protein>
    <submittedName>
        <fullName evidence="5">Flavin reductase family protein</fullName>
    </submittedName>
</protein>
<evidence type="ECO:0000313" key="6">
    <source>
        <dbReference type="Proteomes" id="UP000823982"/>
    </source>
</evidence>
<dbReference type="EMBL" id="DVIR01000002">
    <property type="protein sequence ID" value="HIS23824.1"/>
    <property type="molecule type" value="Genomic_DNA"/>
</dbReference>
<organism evidence="5 6">
    <name type="scientific">Candidatus Faeciplasma gallinarum</name>
    <dbReference type="NCBI Taxonomy" id="2840799"/>
    <lineage>
        <taxon>Bacteria</taxon>
        <taxon>Bacillati</taxon>
        <taxon>Bacillota</taxon>
        <taxon>Clostridia</taxon>
        <taxon>Eubacteriales</taxon>
        <taxon>Oscillospiraceae</taxon>
        <taxon>Oscillospiraceae incertae sedis</taxon>
        <taxon>Candidatus Faeciplasma</taxon>
    </lineage>
</organism>
<dbReference type="PANTHER" id="PTHR43567:SF1">
    <property type="entry name" value="FLAVOREDOXIN"/>
    <property type="match status" value="1"/>
</dbReference>
<evidence type="ECO:0000259" key="4">
    <source>
        <dbReference type="SMART" id="SM00903"/>
    </source>
</evidence>
<dbReference type="AlphaFoldDB" id="A0A9D1EMA1"/>
<evidence type="ECO:0000256" key="1">
    <source>
        <dbReference type="ARBA" id="ARBA00001917"/>
    </source>
</evidence>
<keyword evidence="2" id="KW-0285">Flavoprotein</keyword>
<reference evidence="5" key="1">
    <citation type="submission" date="2020-10" db="EMBL/GenBank/DDBJ databases">
        <authorList>
            <person name="Gilroy R."/>
        </authorList>
    </citation>
    <scope>NUCLEOTIDE SEQUENCE</scope>
    <source>
        <strain evidence="5">CHK157-1446</strain>
    </source>
</reference>
<dbReference type="GO" id="GO:0010181">
    <property type="term" value="F:FMN binding"/>
    <property type="evidence" value="ECO:0007669"/>
    <property type="project" value="InterPro"/>
</dbReference>